<dbReference type="InterPro" id="IPR019239">
    <property type="entry name" value="VapB_antitoxin"/>
</dbReference>
<comment type="caution">
    <text evidence="1">The sequence shown here is derived from an EMBL/GenBank/DDBJ whole genome shotgun (WGS) entry which is preliminary data.</text>
</comment>
<dbReference type="RefSeq" id="WP_341375818.1">
    <property type="nucleotide sequence ID" value="NZ_JBBUTF010000019.1"/>
</dbReference>
<keyword evidence="2" id="KW-1185">Reference proteome</keyword>
<accession>A0ABU9BHL0</accession>
<protein>
    <submittedName>
        <fullName evidence="1">Type II toxin-antitoxin system VapB family antitoxin</fullName>
    </submittedName>
</protein>
<evidence type="ECO:0000313" key="1">
    <source>
        <dbReference type="EMBL" id="MEK8028033.1"/>
    </source>
</evidence>
<gene>
    <name evidence="1" type="ORF">AACH11_18890</name>
</gene>
<proteinExistence type="predicted"/>
<name>A0ABU9BHL0_9BURK</name>
<dbReference type="Proteomes" id="UP001368500">
    <property type="component" value="Unassembled WGS sequence"/>
</dbReference>
<dbReference type="Pfam" id="PF09957">
    <property type="entry name" value="VapB_antitoxin"/>
    <property type="match status" value="1"/>
</dbReference>
<reference evidence="1 2" key="1">
    <citation type="submission" date="2024-04" db="EMBL/GenBank/DDBJ databases">
        <title>Novel species of the genus Ideonella isolated from streams.</title>
        <authorList>
            <person name="Lu H."/>
        </authorList>
    </citation>
    <scope>NUCLEOTIDE SEQUENCE [LARGE SCALE GENOMIC DNA]</scope>
    <source>
        <strain evidence="1 2">BYS139W</strain>
    </source>
</reference>
<dbReference type="EMBL" id="JBBUTF010000019">
    <property type="protein sequence ID" value="MEK8028033.1"/>
    <property type="molecule type" value="Genomic_DNA"/>
</dbReference>
<evidence type="ECO:0000313" key="2">
    <source>
        <dbReference type="Proteomes" id="UP001368500"/>
    </source>
</evidence>
<organism evidence="1 2">
    <name type="scientific">Pseudaquabacterium rugosum</name>
    <dbReference type="NCBI Taxonomy" id="2984194"/>
    <lineage>
        <taxon>Bacteria</taxon>
        <taxon>Pseudomonadati</taxon>
        <taxon>Pseudomonadota</taxon>
        <taxon>Betaproteobacteria</taxon>
        <taxon>Burkholderiales</taxon>
        <taxon>Sphaerotilaceae</taxon>
        <taxon>Pseudaquabacterium</taxon>
    </lineage>
</organism>
<sequence>MSLTVTTMRITLEIDDALMREVLRLTGLKSRKEAVDMGLRTLLLRLRKQEALRQLRGHLRWEGDLNAMRTDT</sequence>